<dbReference type="PRINTS" id="PR01176">
    <property type="entry name" value="GABABRECEPTR"/>
</dbReference>
<dbReference type="Pfam" id="PF08511">
    <property type="entry name" value="COQ9"/>
    <property type="match status" value="1"/>
</dbReference>
<dbReference type="OrthoDB" id="48903at2759"/>
<evidence type="ECO:0000256" key="9">
    <source>
        <dbReference type="SAM" id="Coils"/>
    </source>
</evidence>
<keyword evidence="8" id="KW-0807">Transducer</keyword>
<feature type="region of interest" description="Disordered" evidence="10">
    <location>
        <begin position="19"/>
        <end position="65"/>
    </location>
</feature>
<feature type="compositionally biased region" description="Low complexity" evidence="10">
    <location>
        <begin position="1071"/>
        <end position="1096"/>
    </location>
</feature>
<dbReference type="EMBL" id="KV784353">
    <property type="protein sequence ID" value="OEU22150.1"/>
    <property type="molecule type" value="Genomic_DNA"/>
</dbReference>
<dbReference type="KEGG" id="fcy:FRACYDRAFT_232303"/>
<keyword evidence="3 11" id="KW-1133">Transmembrane helix</keyword>
<feature type="transmembrane region" description="Helical" evidence="11">
    <location>
        <begin position="834"/>
        <end position="858"/>
    </location>
</feature>
<evidence type="ECO:0000256" key="3">
    <source>
        <dbReference type="ARBA" id="ARBA00022989"/>
    </source>
</evidence>
<sequence>MSNEGECCKSCDEVFSSTSTSRSSLDYSTKNTRRTNQDDVDNDVSNDGDDDDRNNNNINNSSKDTTTPIRILTWSNKKSILQNYAELYNKSYPQAATIYIFDVRSLKELDYEVISELKSESILYDGFVVPPLFLGNMYQQNNGNALAIWDDDNNVDEDDDEDEDISSSSSSQQKQEQEQQSRSQSSSSKSSYSSLINDLLPYYRYEVATYDDKIRSLPIIAGSQTLLLFRKDYLDEMNLPTPKTWNDWTKISSILNNNSQQKQKQPIGLNDGRPMYGSCIGLLNEDGCRKRNFNNNNDSGTGTRTDNNDYCNSQSMTYLGMMLSSMTQVMGNSTGWMMGLNHNSPITTGVVDPLFQPTLEYILKWMEQQIMTGGPSNQLTTDSSYNMQLFRDGRCGMTITSDYDAELLKDDNVGFVPLPGSDYFLDRSTTTTTDDDDQRMKNCTDILCPFGKDYYDNNGDKNVVNLVPFGATDATVGTVSGFISKYRQEETRKFYRFVLESSSSSSNNHHHHQPLTYSELKNSIVPGYETTITALTSNPNAAIPFRVPNAFNLLSELDNRVYEYLVNGDYDDDNRKRVTQNVVNSWQSMISMYDYRDKSLLPTSVFYEKSLGVFVPVPAEDMYIGWTARGVMWGLGGVSCLLSVCLAIWVWKYQHERVIRASQPVFLYLICGGTLVMALSVFTSGVEDDIATYPMVAASCTATYWLYSLGFVGVITAMFSKIWMLSNVFKKPRNEQRIQITRQDILLPFFVIFGIDFLILLVWTIIDPQQWVRIPINEDLYSLNLVEESTLGWCTSDNTQVYVGVLIALNTTIVVLSLVQSYECRRITTEYSESLWITASITITAQAWIISLPLIILLEDSPQTYFLVRSGTILCTTLPVLLLIFVPKMIYLYEALGDRKESKLIMKQQEEEYEKNKNDNIDGSNNKATPHAVVQQKSEPKGTIGIRIVQFVYLDSDEVNELEEAVDKAEQRNTKLRNTMERLEENLEEPIEEKSGSRRVVSMKIIANKILQRNNPTRAFCSLLSLPSKSRFTLTAAAAAATSNTNTNTNPSSRASSTTVNDVNDDDQRFNRSNSGSNNTSNINSNNSNSNSNSMDNARNRLAQAAMEQIPKYGWTQDAITVAAMEDPKLSVSMSGMLSPSELISWFMDDMNHQLRRKKKEEEEERTTKTTRTNENENKNDNDVDIVFEAIQWRLKQVLPLVESGQWHHGMAMGLSTPQATQLQLHEFIEIISPENSTTAYHTALGAIFISTELFLLTDSSSTTDYSKTWSFLKQRLNELDSHQKEFGGDVDLAQLMLNNNPLSSVLSSLSPLSSLITGAATGNSIPIVAGMAVGRSLLEGAASLVLPQSFRVLPQQPGGTKPSDYK</sequence>
<accession>A0A1E7FVH0</accession>
<dbReference type="Pfam" id="PF00003">
    <property type="entry name" value="7tm_3"/>
    <property type="match status" value="1"/>
</dbReference>
<evidence type="ECO:0000313" key="13">
    <source>
        <dbReference type="EMBL" id="OEU22150.1"/>
    </source>
</evidence>
<evidence type="ECO:0000256" key="7">
    <source>
        <dbReference type="ARBA" id="ARBA00023180"/>
    </source>
</evidence>
<feature type="transmembrane region" description="Helical" evidence="11">
    <location>
        <begin position="704"/>
        <end position="724"/>
    </location>
</feature>
<dbReference type="GO" id="GO:0038039">
    <property type="term" value="C:G protein-coupled receptor heterodimeric complex"/>
    <property type="evidence" value="ECO:0007669"/>
    <property type="project" value="TreeGrafter"/>
</dbReference>
<dbReference type="SUPFAM" id="SSF53850">
    <property type="entry name" value="Periplasmic binding protein-like II"/>
    <property type="match status" value="1"/>
</dbReference>
<keyword evidence="6" id="KW-0675">Receptor</keyword>
<keyword evidence="2 11" id="KW-0812">Transmembrane</keyword>
<feature type="coiled-coil region" evidence="9">
    <location>
        <begin position="959"/>
        <end position="993"/>
    </location>
</feature>
<dbReference type="PANTHER" id="PTHR10519">
    <property type="entry name" value="GABA-B RECEPTOR"/>
    <property type="match status" value="1"/>
</dbReference>
<keyword evidence="9" id="KW-0175">Coiled coil</keyword>
<evidence type="ECO:0000256" key="8">
    <source>
        <dbReference type="ARBA" id="ARBA00023224"/>
    </source>
</evidence>
<organism evidence="13 14">
    <name type="scientific">Fragilariopsis cylindrus CCMP1102</name>
    <dbReference type="NCBI Taxonomy" id="635003"/>
    <lineage>
        <taxon>Eukaryota</taxon>
        <taxon>Sar</taxon>
        <taxon>Stramenopiles</taxon>
        <taxon>Ochrophyta</taxon>
        <taxon>Bacillariophyta</taxon>
        <taxon>Bacillariophyceae</taxon>
        <taxon>Bacillariophycidae</taxon>
        <taxon>Bacillariales</taxon>
        <taxon>Bacillariaceae</taxon>
        <taxon>Fragilariopsis</taxon>
    </lineage>
</organism>
<evidence type="ECO:0000256" key="2">
    <source>
        <dbReference type="ARBA" id="ARBA00022692"/>
    </source>
</evidence>
<evidence type="ECO:0000313" key="14">
    <source>
        <dbReference type="Proteomes" id="UP000095751"/>
    </source>
</evidence>
<feature type="transmembrane region" description="Helical" evidence="11">
    <location>
        <begin position="665"/>
        <end position="684"/>
    </location>
</feature>
<feature type="compositionally biased region" description="Acidic residues" evidence="10">
    <location>
        <begin position="149"/>
        <end position="165"/>
    </location>
</feature>
<evidence type="ECO:0000256" key="4">
    <source>
        <dbReference type="ARBA" id="ARBA00023040"/>
    </source>
</evidence>
<dbReference type="CDD" id="cd15047">
    <property type="entry name" value="7tmC_GABA-B-like"/>
    <property type="match status" value="1"/>
</dbReference>
<keyword evidence="4" id="KW-0297">G-protein coupled receptor</keyword>
<dbReference type="InParanoid" id="A0A1E7FVH0"/>
<feature type="transmembrane region" description="Helical" evidence="11">
    <location>
        <begin position="745"/>
        <end position="766"/>
    </location>
</feature>
<feature type="compositionally biased region" description="Acidic residues" evidence="10">
    <location>
        <begin position="38"/>
        <end position="52"/>
    </location>
</feature>
<gene>
    <name evidence="13" type="ORF">FRACYDRAFT_232303</name>
</gene>
<feature type="region of interest" description="Disordered" evidence="10">
    <location>
        <begin position="1041"/>
        <end position="1096"/>
    </location>
</feature>
<dbReference type="PROSITE" id="PS50259">
    <property type="entry name" value="G_PROTEIN_RECEP_F3_4"/>
    <property type="match status" value="1"/>
</dbReference>
<feature type="compositionally biased region" description="Low complexity" evidence="10">
    <location>
        <begin position="1041"/>
        <end position="1059"/>
    </location>
</feature>
<dbReference type="InterPro" id="IPR013718">
    <property type="entry name" value="COQ9_C"/>
</dbReference>
<keyword evidence="7" id="KW-0325">Glycoprotein</keyword>
<comment type="subcellular location">
    <subcellularLocation>
        <location evidence="1">Membrane</location>
        <topology evidence="1">Multi-pass membrane protein</topology>
    </subcellularLocation>
</comment>
<dbReference type="InterPro" id="IPR002455">
    <property type="entry name" value="GPCR3_GABA-B"/>
</dbReference>
<proteinExistence type="predicted"/>
<keyword evidence="5 11" id="KW-0472">Membrane</keyword>
<dbReference type="InterPro" id="IPR017978">
    <property type="entry name" value="GPCR_3_C"/>
</dbReference>
<protein>
    <recommendedName>
        <fullName evidence="12">G-protein coupled receptors family 3 profile domain-containing protein</fullName>
    </recommendedName>
</protein>
<dbReference type="Gene3D" id="3.40.190.10">
    <property type="entry name" value="Periplasmic binding protein-like II"/>
    <property type="match status" value="1"/>
</dbReference>
<keyword evidence="14" id="KW-1185">Reference proteome</keyword>
<feature type="region of interest" description="Disordered" evidence="10">
    <location>
        <begin position="1155"/>
        <end position="1180"/>
    </location>
</feature>
<feature type="domain" description="G-protein coupled receptors family 3 profile" evidence="12">
    <location>
        <begin position="698"/>
        <end position="892"/>
    </location>
</feature>
<evidence type="ECO:0000256" key="11">
    <source>
        <dbReference type="SAM" id="Phobius"/>
    </source>
</evidence>
<name>A0A1E7FVH0_9STRA</name>
<evidence type="ECO:0000256" key="5">
    <source>
        <dbReference type="ARBA" id="ARBA00023136"/>
    </source>
</evidence>
<feature type="compositionally biased region" description="Low complexity" evidence="10">
    <location>
        <begin position="166"/>
        <end position="192"/>
    </location>
</feature>
<evidence type="ECO:0000256" key="1">
    <source>
        <dbReference type="ARBA" id="ARBA00004141"/>
    </source>
</evidence>
<feature type="compositionally biased region" description="Basic and acidic residues" evidence="10">
    <location>
        <begin position="1166"/>
        <end position="1180"/>
    </location>
</feature>
<dbReference type="PANTHER" id="PTHR10519:SF20">
    <property type="entry name" value="G-PROTEIN COUPLED RECEPTOR 156-RELATED"/>
    <property type="match status" value="1"/>
</dbReference>
<evidence type="ECO:0000256" key="10">
    <source>
        <dbReference type="SAM" id="MobiDB-lite"/>
    </source>
</evidence>
<feature type="region of interest" description="Disordered" evidence="10">
    <location>
        <begin position="148"/>
        <end position="192"/>
    </location>
</feature>
<evidence type="ECO:0000256" key="6">
    <source>
        <dbReference type="ARBA" id="ARBA00023170"/>
    </source>
</evidence>
<reference evidence="13 14" key="1">
    <citation type="submission" date="2016-09" db="EMBL/GenBank/DDBJ databases">
        <title>Extensive genetic diversity and differential bi-allelic expression allows diatom success in the polar Southern Ocean.</title>
        <authorList>
            <consortium name="DOE Joint Genome Institute"/>
            <person name="Mock T."/>
            <person name="Otillar R.P."/>
            <person name="Strauss J."/>
            <person name="Dupont C."/>
            <person name="Frickenhaus S."/>
            <person name="Maumus F."/>
            <person name="Mcmullan M."/>
            <person name="Sanges R."/>
            <person name="Schmutz J."/>
            <person name="Toseland A."/>
            <person name="Valas R."/>
            <person name="Veluchamy A."/>
            <person name="Ward B.J."/>
            <person name="Allen A."/>
            <person name="Barry K."/>
            <person name="Falciatore A."/>
            <person name="Ferrante M."/>
            <person name="Fortunato A.E."/>
            <person name="Gloeckner G."/>
            <person name="Gruber A."/>
            <person name="Hipkin R."/>
            <person name="Janech M."/>
            <person name="Kroth P."/>
            <person name="Leese F."/>
            <person name="Lindquist E."/>
            <person name="Lyon B.R."/>
            <person name="Martin J."/>
            <person name="Mayer C."/>
            <person name="Parker M."/>
            <person name="Quesneville H."/>
            <person name="Raymond J."/>
            <person name="Uhlig C."/>
            <person name="Valentin K.U."/>
            <person name="Worden A.Z."/>
            <person name="Armbrust E.V."/>
            <person name="Bowler C."/>
            <person name="Green B."/>
            <person name="Moulton V."/>
            <person name="Van Oosterhout C."/>
            <person name="Grigoriev I."/>
        </authorList>
    </citation>
    <scope>NUCLEOTIDE SEQUENCE [LARGE SCALE GENOMIC DNA]</scope>
    <source>
        <strain evidence="13 14">CCMP1102</strain>
    </source>
</reference>
<feature type="transmembrane region" description="Helical" evidence="11">
    <location>
        <begin position="870"/>
        <end position="893"/>
    </location>
</feature>
<dbReference type="GO" id="GO:0004965">
    <property type="term" value="F:G protein-coupled GABA receptor activity"/>
    <property type="evidence" value="ECO:0007669"/>
    <property type="project" value="InterPro"/>
</dbReference>
<dbReference type="Proteomes" id="UP000095751">
    <property type="component" value="Unassembled WGS sequence"/>
</dbReference>
<evidence type="ECO:0000259" key="12">
    <source>
        <dbReference type="PROSITE" id="PS50259"/>
    </source>
</evidence>
<feature type="compositionally biased region" description="Low complexity" evidence="10">
    <location>
        <begin position="19"/>
        <end position="29"/>
    </location>
</feature>
<feature type="transmembrane region" description="Helical" evidence="11">
    <location>
        <begin position="631"/>
        <end position="653"/>
    </location>
</feature>